<evidence type="ECO:0000256" key="1">
    <source>
        <dbReference type="SAM" id="SignalP"/>
    </source>
</evidence>
<evidence type="ECO:0000313" key="2">
    <source>
        <dbReference type="EMBL" id="KQD14922.1"/>
    </source>
</evidence>
<sequence>MKKIILIGLFYLPALVLAKPAQPVSDSEHEQNCRNTMEIANVIMQQKQNGMPLMKALEANDYAFKKNPDKNMQKIINLITRDAYEQPSYSTPSIKEEQLNEFSAKYYLGCMAMYE</sequence>
<keyword evidence="1" id="KW-0732">Signal</keyword>
<accession>A0A0Q1DFM1</accession>
<reference evidence="2 4" key="1">
    <citation type="submission" date="2015-10" db="EMBL/GenBank/DDBJ databases">
        <title>The utility of whole genome sequencing in characterizing Acinetobacter epidemiology and analyzing hospital outbreaks.</title>
        <authorList>
            <person name="Ozer E.A."/>
            <person name="Fitzpatrick M.A."/>
            <person name="Hauser A.R."/>
        </authorList>
    </citation>
    <scope>NUCLEOTIDE SEQUENCE [LARGE SCALE GENOMIC DNA]</scope>
    <source>
        <strain evidence="2 4">ABBL059</strain>
    </source>
</reference>
<evidence type="ECO:0000313" key="3">
    <source>
        <dbReference type="EMBL" id="OTM79415.1"/>
    </source>
</evidence>
<dbReference type="Proteomes" id="UP000051322">
    <property type="component" value="Unassembled WGS sequence"/>
</dbReference>
<dbReference type="RefSeq" id="WP_032032008.1">
    <property type="nucleotide sequence ID" value="NZ_CP023022.1"/>
</dbReference>
<organism evidence="3 5">
    <name type="scientific">Acinetobacter baumannii</name>
    <dbReference type="NCBI Taxonomy" id="470"/>
    <lineage>
        <taxon>Bacteria</taxon>
        <taxon>Pseudomonadati</taxon>
        <taxon>Pseudomonadota</taxon>
        <taxon>Gammaproteobacteria</taxon>
        <taxon>Moraxellales</taxon>
        <taxon>Moraxellaceae</taxon>
        <taxon>Acinetobacter</taxon>
        <taxon>Acinetobacter calcoaceticus/baumannii complex</taxon>
    </lineage>
</organism>
<protein>
    <submittedName>
        <fullName evidence="3">Uncharacterized protein</fullName>
    </submittedName>
</protein>
<dbReference type="AlphaFoldDB" id="A0A0Q1DFM1"/>
<proteinExistence type="predicted"/>
<name>A0A0Q1DFM1_ACIBA</name>
<gene>
    <name evidence="2" type="ORF">APD06_17560</name>
    <name evidence="3" type="ORF">B9X95_18915</name>
</gene>
<comment type="caution">
    <text evidence="3">The sequence shown here is derived from an EMBL/GenBank/DDBJ whole genome shotgun (WGS) entry which is preliminary data.</text>
</comment>
<dbReference type="EMBL" id="NGEL01000187">
    <property type="protein sequence ID" value="OTM79415.1"/>
    <property type="molecule type" value="Genomic_DNA"/>
</dbReference>
<evidence type="ECO:0000313" key="4">
    <source>
        <dbReference type="Proteomes" id="UP000051322"/>
    </source>
</evidence>
<dbReference type="EMBL" id="LLFE01000121">
    <property type="protein sequence ID" value="KQD14922.1"/>
    <property type="molecule type" value="Genomic_DNA"/>
</dbReference>
<evidence type="ECO:0000313" key="5">
    <source>
        <dbReference type="Proteomes" id="UP000194699"/>
    </source>
</evidence>
<dbReference type="Proteomes" id="UP000194699">
    <property type="component" value="Unassembled WGS sequence"/>
</dbReference>
<feature type="chain" id="PRO_5015044020" evidence="1">
    <location>
        <begin position="19"/>
        <end position="115"/>
    </location>
</feature>
<reference evidence="3 5" key="2">
    <citation type="submission" date="2017-05" db="EMBL/GenBank/DDBJ databases">
        <authorList>
            <person name="Song R."/>
            <person name="Chenine A.L."/>
            <person name="Ruprecht R.M."/>
        </authorList>
    </citation>
    <scope>NUCLEOTIDE SEQUENCE [LARGE SCALE GENOMIC DNA]</scope>
    <source>
        <strain evidence="3 5">PR350</strain>
    </source>
</reference>
<feature type="signal peptide" evidence="1">
    <location>
        <begin position="1"/>
        <end position="18"/>
    </location>
</feature>